<reference evidence="2" key="2">
    <citation type="submission" date="2023-05" db="EMBL/GenBank/DDBJ databases">
        <authorList>
            <consortium name="Lawrence Berkeley National Laboratory"/>
            <person name="Steindorff A."/>
            <person name="Hensen N."/>
            <person name="Bonometti L."/>
            <person name="Westerberg I."/>
            <person name="Brannstrom I.O."/>
            <person name="Guillou S."/>
            <person name="Cros-Aarteil S."/>
            <person name="Calhoun S."/>
            <person name="Haridas S."/>
            <person name="Kuo A."/>
            <person name="Mondo S."/>
            <person name="Pangilinan J."/>
            <person name="Riley R."/>
            <person name="Labutti K."/>
            <person name="Andreopoulos B."/>
            <person name="Lipzen A."/>
            <person name="Chen C."/>
            <person name="Yanf M."/>
            <person name="Daum C."/>
            <person name="Ng V."/>
            <person name="Clum A."/>
            <person name="Ohm R."/>
            <person name="Martin F."/>
            <person name="Silar P."/>
            <person name="Natvig D."/>
            <person name="Lalanne C."/>
            <person name="Gautier V."/>
            <person name="Ament-Velasquez S.L."/>
            <person name="Kruys A."/>
            <person name="Hutchinson M.I."/>
            <person name="Powell A.J."/>
            <person name="Barry K."/>
            <person name="Miller A.N."/>
            <person name="Grigoriev I.V."/>
            <person name="Debuchy R."/>
            <person name="Gladieux P."/>
            <person name="Thoren M.H."/>
            <person name="Johannesson H."/>
        </authorList>
    </citation>
    <scope>NUCLEOTIDE SEQUENCE</scope>
    <source>
        <strain evidence="2">CBS 990.96</strain>
    </source>
</reference>
<gene>
    <name evidence="2" type="ORF">QBC38DRAFT_492524</name>
</gene>
<comment type="caution">
    <text evidence="2">The sequence shown here is derived from an EMBL/GenBank/DDBJ whole genome shotgun (WGS) entry which is preliminary data.</text>
</comment>
<sequence length="222" mass="24821">MCPSLAHIHTLSTMTTTGSYHSAKVLKCRNSAKPQVKPAGREKRRSKKSKKDGNCLERKIRTGRISSYSDSRPIPTPSPSPTRCHTTSKLACPFQKFDSSKYHCSPFASVAGVRQHIETVHHRPEYCPRCYTVFRGDGAFKSRRDHIVARECKLDPGPNTVEGLQGDLMDRLCEWEPVAGATPREQWEEIWRIVFPGDPVPASHIVEARKKDDGVLDGGRVG</sequence>
<dbReference type="PANTHER" id="PTHR38166:SF1">
    <property type="entry name" value="C2H2-TYPE DOMAIN-CONTAINING PROTEIN"/>
    <property type="match status" value="1"/>
</dbReference>
<evidence type="ECO:0000313" key="3">
    <source>
        <dbReference type="Proteomes" id="UP001301958"/>
    </source>
</evidence>
<keyword evidence="3" id="KW-1185">Reference proteome</keyword>
<evidence type="ECO:0000256" key="1">
    <source>
        <dbReference type="SAM" id="MobiDB-lite"/>
    </source>
</evidence>
<evidence type="ECO:0008006" key="4">
    <source>
        <dbReference type="Google" id="ProtNLM"/>
    </source>
</evidence>
<evidence type="ECO:0000313" key="2">
    <source>
        <dbReference type="EMBL" id="KAK4221204.1"/>
    </source>
</evidence>
<dbReference type="Proteomes" id="UP001301958">
    <property type="component" value="Unassembled WGS sequence"/>
</dbReference>
<accession>A0AAN6YLA9</accession>
<dbReference type="PANTHER" id="PTHR38166">
    <property type="entry name" value="C2H2-TYPE DOMAIN-CONTAINING PROTEIN-RELATED"/>
    <property type="match status" value="1"/>
</dbReference>
<dbReference type="AlphaFoldDB" id="A0AAN6YLA9"/>
<dbReference type="EMBL" id="MU865573">
    <property type="protein sequence ID" value="KAK4221204.1"/>
    <property type="molecule type" value="Genomic_DNA"/>
</dbReference>
<protein>
    <recommendedName>
        <fullName evidence="4">C2H2-type domain-containing protein</fullName>
    </recommendedName>
</protein>
<feature type="region of interest" description="Disordered" evidence="1">
    <location>
        <begin position="30"/>
        <end position="57"/>
    </location>
</feature>
<reference evidence="2" key="1">
    <citation type="journal article" date="2023" name="Mol. Phylogenet. Evol.">
        <title>Genome-scale phylogeny and comparative genomics of the fungal order Sordariales.</title>
        <authorList>
            <person name="Hensen N."/>
            <person name="Bonometti L."/>
            <person name="Westerberg I."/>
            <person name="Brannstrom I.O."/>
            <person name="Guillou S."/>
            <person name="Cros-Aarteil S."/>
            <person name="Calhoun S."/>
            <person name="Haridas S."/>
            <person name="Kuo A."/>
            <person name="Mondo S."/>
            <person name="Pangilinan J."/>
            <person name="Riley R."/>
            <person name="LaButti K."/>
            <person name="Andreopoulos B."/>
            <person name="Lipzen A."/>
            <person name="Chen C."/>
            <person name="Yan M."/>
            <person name="Daum C."/>
            <person name="Ng V."/>
            <person name="Clum A."/>
            <person name="Steindorff A."/>
            <person name="Ohm R.A."/>
            <person name="Martin F."/>
            <person name="Silar P."/>
            <person name="Natvig D.O."/>
            <person name="Lalanne C."/>
            <person name="Gautier V."/>
            <person name="Ament-Velasquez S.L."/>
            <person name="Kruys A."/>
            <person name="Hutchinson M.I."/>
            <person name="Powell A.J."/>
            <person name="Barry K."/>
            <person name="Miller A.N."/>
            <person name="Grigoriev I.V."/>
            <person name="Debuchy R."/>
            <person name="Gladieux P."/>
            <person name="Hiltunen Thoren M."/>
            <person name="Johannesson H."/>
        </authorList>
    </citation>
    <scope>NUCLEOTIDE SEQUENCE</scope>
    <source>
        <strain evidence="2">CBS 990.96</strain>
    </source>
</reference>
<proteinExistence type="predicted"/>
<organism evidence="2 3">
    <name type="scientific">Podospora fimiseda</name>
    <dbReference type="NCBI Taxonomy" id="252190"/>
    <lineage>
        <taxon>Eukaryota</taxon>
        <taxon>Fungi</taxon>
        <taxon>Dikarya</taxon>
        <taxon>Ascomycota</taxon>
        <taxon>Pezizomycotina</taxon>
        <taxon>Sordariomycetes</taxon>
        <taxon>Sordariomycetidae</taxon>
        <taxon>Sordariales</taxon>
        <taxon>Podosporaceae</taxon>
        <taxon>Podospora</taxon>
    </lineage>
</organism>
<name>A0AAN6YLA9_9PEZI</name>